<keyword evidence="6 12" id="KW-0812">Transmembrane</keyword>
<evidence type="ECO:0000256" key="10">
    <source>
        <dbReference type="ARBA" id="ARBA00023004"/>
    </source>
</evidence>
<dbReference type="RefSeq" id="WP_190784868.1">
    <property type="nucleotide sequence ID" value="NZ_JACWZZ010000002.1"/>
</dbReference>
<dbReference type="InterPro" id="IPR011577">
    <property type="entry name" value="Cyt_b561_bac/Ni-Hgenase"/>
</dbReference>
<comment type="similarity">
    <text evidence="2">Belongs to the HupC/HyaC/HydC family.</text>
</comment>
<keyword evidence="7" id="KW-0479">Metal-binding</keyword>
<keyword evidence="3" id="KW-0813">Transport</keyword>
<comment type="caution">
    <text evidence="14">The sequence shown here is derived from an EMBL/GenBank/DDBJ whole genome shotgun (WGS) entry which is preliminary data.</text>
</comment>
<evidence type="ECO:0000256" key="5">
    <source>
        <dbReference type="ARBA" id="ARBA00022617"/>
    </source>
</evidence>
<feature type="domain" description="Cytochrome b561 bacterial/Ni-hydrogenase" evidence="13">
    <location>
        <begin position="19"/>
        <end position="212"/>
    </location>
</feature>
<evidence type="ECO:0000259" key="13">
    <source>
        <dbReference type="Pfam" id="PF01292"/>
    </source>
</evidence>
<name>A0ABR8JIL1_9BACT</name>
<evidence type="ECO:0000256" key="9">
    <source>
        <dbReference type="ARBA" id="ARBA00022989"/>
    </source>
</evidence>
<dbReference type="Pfam" id="PF01292">
    <property type="entry name" value="Ni_hydr_CYTB"/>
    <property type="match status" value="1"/>
</dbReference>
<evidence type="ECO:0000256" key="8">
    <source>
        <dbReference type="ARBA" id="ARBA00022982"/>
    </source>
</evidence>
<reference evidence="14 15" key="1">
    <citation type="submission" date="2020-09" db="EMBL/GenBank/DDBJ databases">
        <authorList>
            <person name="Kim M.K."/>
        </authorList>
    </citation>
    <scope>NUCLEOTIDE SEQUENCE [LARGE SCALE GENOMIC DNA]</scope>
    <source>
        <strain evidence="14 15">BT646</strain>
    </source>
</reference>
<dbReference type="InterPro" id="IPR000516">
    <property type="entry name" value="Ni-dep_Hydgase_cyt-B"/>
</dbReference>
<feature type="transmembrane region" description="Helical" evidence="12">
    <location>
        <begin position="181"/>
        <end position="199"/>
    </location>
</feature>
<keyword evidence="4" id="KW-1003">Cell membrane</keyword>
<keyword evidence="5" id="KW-0349">Heme</keyword>
<feature type="transmembrane region" description="Helical" evidence="12">
    <location>
        <begin position="24"/>
        <end position="47"/>
    </location>
</feature>
<proteinExistence type="inferred from homology"/>
<keyword evidence="15" id="KW-1185">Reference proteome</keyword>
<organism evidence="14 15">
    <name type="scientific">Hymenobacter duratus</name>
    <dbReference type="NCBI Taxonomy" id="2771356"/>
    <lineage>
        <taxon>Bacteria</taxon>
        <taxon>Pseudomonadati</taxon>
        <taxon>Bacteroidota</taxon>
        <taxon>Cytophagia</taxon>
        <taxon>Cytophagales</taxon>
        <taxon>Hymenobacteraceae</taxon>
        <taxon>Hymenobacter</taxon>
    </lineage>
</organism>
<dbReference type="EMBL" id="JACWZZ010000002">
    <property type="protein sequence ID" value="MBD2715917.1"/>
    <property type="molecule type" value="Genomic_DNA"/>
</dbReference>
<evidence type="ECO:0000313" key="14">
    <source>
        <dbReference type="EMBL" id="MBD2715917.1"/>
    </source>
</evidence>
<keyword evidence="10" id="KW-0408">Iron</keyword>
<protein>
    <submittedName>
        <fullName evidence="14">Cytochrome b/b6 domain-containing protein</fullName>
    </submittedName>
</protein>
<dbReference type="Proteomes" id="UP000642468">
    <property type="component" value="Unassembled WGS sequence"/>
</dbReference>
<evidence type="ECO:0000256" key="1">
    <source>
        <dbReference type="ARBA" id="ARBA00004651"/>
    </source>
</evidence>
<evidence type="ECO:0000256" key="3">
    <source>
        <dbReference type="ARBA" id="ARBA00022448"/>
    </source>
</evidence>
<feature type="transmembrane region" description="Helical" evidence="12">
    <location>
        <begin position="86"/>
        <end position="107"/>
    </location>
</feature>
<evidence type="ECO:0000256" key="7">
    <source>
        <dbReference type="ARBA" id="ARBA00022723"/>
    </source>
</evidence>
<keyword evidence="9 12" id="KW-1133">Transmembrane helix</keyword>
<dbReference type="Gene3D" id="1.20.950.20">
    <property type="entry name" value="Transmembrane di-heme cytochromes, Chain C"/>
    <property type="match status" value="1"/>
</dbReference>
<dbReference type="InterPro" id="IPR016174">
    <property type="entry name" value="Di-haem_cyt_TM"/>
</dbReference>
<evidence type="ECO:0000256" key="6">
    <source>
        <dbReference type="ARBA" id="ARBA00022692"/>
    </source>
</evidence>
<feature type="transmembrane region" description="Helical" evidence="12">
    <location>
        <begin position="140"/>
        <end position="161"/>
    </location>
</feature>
<keyword evidence="11 12" id="KW-0472">Membrane</keyword>
<evidence type="ECO:0000256" key="4">
    <source>
        <dbReference type="ARBA" id="ARBA00022475"/>
    </source>
</evidence>
<accession>A0ABR8JIL1</accession>
<sequence length="218" mass="24043">MSASATSATTISVAPRHNSAGLRFWHWSNAALVLAQLLTILFLFVIVKVKTLAPEFSKVLAEKGVNMAPEDLRGLTRIVAHRIWDWHIWIGITLSVLLAFRVVVSFLQRGRQRTAAKIAALKGRAAQGDTVAQQGVWVRYAYRGFYVVLAVMVATGLILVFEDNFRSIEHTAKEVHEFTMYLVIAFVAAHIAGVFRAEVTHDPGIVSDMINGGASDEK</sequence>
<dbReference type="PRINTS" id="PR00161">
    <property type="entry name" value="NIHGNASECYTB"/>
</dbReference>
<evidence type="ECO:0000256" key="2">
    <source>
        <dbReference type="ARBA" id="ARBA00008622"/>
    </source>
</evidence>
<keyword evidence="8" id="KW-0249">Electron transport</keyword>
<comment type="subcellular location">
    <subcellularLocation>
        <location evidence="1">Cell membrane</location>
        <topology evidence="1">Multi-pass membrane protein</topology>
    </subcellularLocation>
</comment>
<dbReference type="SUPFAM" id="SSF81342">
    <property type="entry name" value="Transmembrane di-heme cytochromes"/>
    <property type="match status" value="1"/>
</dbReference>
<gene>
    <name evidence="14" type="ORF">IC231_12805</name>
</gene>
<dbReference type="PANTHER" id="PTHR30485">
    <property type="entry name" value="NI/FE-HYDROGENASE 1 B-TYPE CYTOCHROME SUBUNIT"/>
    <property type="match status" value="1"/>
</dbReference>
<evidence type="ECO:0000256" key="12">
    <source>
        <dbReference type="SAM" id="Phobius"/>
    </source>
</evidence>
<dbReference type="InterPro" id="IPR051542">
    <property type="entry name" value="Hydrogenase_cytochrome"/>
</dbReference>
<dbReference type="PANTHER" id="PTHR30485:SF0">
    <property type="entry name" value="NI_FE-HYDROGENASE 1 B-TYPE CYTOCHROME SUBUNIT-RELATED"/>
    <property type="match status" value="1"/>
</dbReference>
<evidence type="ECO:0000313" key="15">
    <source>
        <dbReference type="Proteomes" id="UP000642468"/>
    </source>
</evidence>
<evidence type="ECO:0000256" key="11">
    <source>
        <dbReference type="ARBA" id="ARBA00023136"/>
    </source>
</evidence>